<dbReference type="AlphaFoldDB" id="A0A6P0HMG0"/>
<proteinExistence type="inferred from homology"/>
<dbReference type="Gene3D" id="3.40.50.720">
    <property type="entry name" value="NAD(P)-binding Rossmann-like Domain"/>
    <property type="match status" value="1"/>
</dbReference>
<dbReference type="InterPro" id="IPR057326">
    <property type="entry name" value="KR_dom"/>
</dbReference>
<dbReference type="RefSeq" id="WP_163773409.1">
    <property type="nucleotide sequence ID" value="NZ_JAAGXA010000012.1"/>
</dbReference>
<dbReference type="FunFam" id="3.40.50.720:FF:000084">
    <property type="entry name" value="Short-chain dehydrogenase reductase"/>
    <property type="match status" value="1"/>
</dbReference>
<organism evidence="4 5">
    <name type="scientific">Nocardioides zeae</name>
    <dbReference type="NCBI Taxonomy" id="1457234"/>
    <lineage>
        <taxon>Bacteria</taxon>
        <taxon>Bacillati</taxon>
        <taxon>Actinomycetota</taxon>
        <taxon>Actinomycetes</taxon>
        <taxon>Propionibacteriales</taxon>
        <taxon>Nocardioidaceae</taxon>
        <taxon>Nocardioides</taxon>
    </lineage>
</organism>
<protein>
    <submittedName>
        <fullName evidence="4">3-oxoacyl-ACP reductase FabG</fullName>
        <ecNumber evidence="4">1.1.1.100</ecNumber>
    </submittedName>
</protein>
<gene>
    <name evidence="4" type="primary">fabG</name>
    <name evidence="4" type="ORF">G3T38_16485</name>
</gene>
<evidence type="ECO:0000259" key="3">
    <source>
        <dbReference type="SMART" id="SM00822"/>
    </source>
</evidence>
<dbReference type="NCBIfam" id="NF004202">
    <property type="entry name" value="PRK05653.2-2"/>
    <property type="match status" value="1"/>
</dbReference>
<accession>A0A6P0HMG0</accession>
<dbReference type="SMART" id="SM00822">
    <property type="entry name" value="PKS_KR"/>
    <property type="match status" value="1"/>
</dbReference>
<comment type="caution">
    <text evidence="4">The sequence shown here is derived from an EMBL/GenBank/DDBJ whole genome shotgun (WGS) entry which is preliminary data.</text>
</comment>
<dbReference type="InterPro" id="IPR002347">
    <property type="entry name" value="SDR_fam"/>
</dbReference>
<dbReference type="InterPro" id="IPR036291">
    <property type="entry name" value="NAD(P)-bd_dom_sf"/>
</dbReference>
<dbReference type="InterPro" id="IPR050259">
    <property type="entry name" value="SDR"/>
</dbReference>
<evidence type="ECO:0000313" key="4">
    <source>
        <dbReference type="EMBL" id="NEN79868.1"/>
    </source>
</evidence>
<dbReference type="SUPFAM" id="SSF51735">
    <property type="entry name" value="NAD(P)-binding Rossmann-fold domains"/>
    <property type="match status" value="1"/>
</dbReference>
<dbReference type="Proteomes" id="UP000468687">
    <property type="component" value="Unassembled WGS sequence"/>
</dbReference>
<name>A0A6P0HMG0_9ACTN</name>
<dbReference type="Pfam" id="PF13561">
    <property type="entry name" value="adh_short_C2"/>
    <property type="match status" value="1"/>
</dbReference>
<dbReference type="PRINTS" id="PR00081">
    <property type="entry name" value="GDHRDH"/>
</dbReference>
<comment type="similarity">
    <text evidence="1">Belongs to the short-chain dehydrogenases/reductases (SDR) family.</text>
</comment>
<keyword evidence="5" id="KW-1185">Reference proteome</keyword>
<dbReference type="EMBL" id="JAAGXA010000012">
    <property type="protein sequence ID" value="NEN79868.1"/>
    <property type="molecule type" value="Genomic_DNA"/>
</dbReference>
<evidence type="ECO:0000313" key="5">
    <source>
        <dbReference type="Proteomes" id="UP000468687"/>
    </source>
</evidence>
<dbReference type="PANTHER" id="PTHR42879">
    <property type="entry name" value="3-OXOACYL-(ACYL-CARRIER-PROTEIN) REDUCTASE"/>
    <property type="match status" value="1"/>
</dbReference>
<dbReference type="PANTHER" id="PTHR42879:SF2">
    <property type="entry name" value="3-OXOACYL-[ACYL-CARRIER-PROTEIN] REDUCTASE FABG"/>
    <property type="match status" value="1"/>
</dbReference>
<feature type="domain" description="Ketoreductase" evidence="3">
    <location>
        <begin position="7"/>
        <end position="188"/>
    </location>
</feature>
<dbReference type="PRINTS" id="PR00080">
    <property type="entry name" value="SDRFAMILY"/>
</dbReference>
<keyword evidence="2 4" id="KW-0560">Oxidoreductase</keyword>
<evidence type="ECO:0000256" key="2">
    <source>
        <dbReference type="ARBA" id="ARBA00023002"/>
    </source>
</evidence>
<dbReference type="GO" id="GO:0004316">
    <property type="term" value="F:3-oxoacyl-[acyl-carrier-protein] reductase (NADPH) activity"/>
    <property type="evidence" value="ECO:0007669"/>
    <property type="project" value="UniProtKB-EC"/>
</dbReference>
<dbReference type="EC" id="1.1.1.100" evidence="4"/>
<reference evidence="4 5" key="1">
    <citation type="journal article" date="2014" name="Int. J. Syst. Evol. Microbiol.">
        <title>Nocardioides zeae sp. nov., isolated from the stem of Zea mays.</title>
        <authorList>
            <person name="Glaeser S.P."/>
            <person name="McInroy J.A."/>
            <person name="Busse H.J."/>
            <person name="Kampfer P."/>
        </authorList>
    </citation>
    <scope>NUCLEOTIDE SEQUENCE [LARGE SCALE GENOMIC DNA]</scope>
    <source>
        <strain evidence="4 5">JCM 30728</strain>
    </source>
</reference>
<dbReference type="CDD" id="cd05233">
    <property type="entry name" value="SDR_c"/>
    <property type="match status" value="1"/>
</dbReference>
<sequence>MFDLSDVKVLVTGGSRGIGLGIATVFARAGAAVAVTARGTADLEAAAATLEAAGARAVVTVAGDLATRAGAAEVVGTAIAELGGLDVLAANAGIFPEARLRDMTEEDLAQVLAVNVGGTVHAVQAALPALEASGRGRVVLTSSITGPTTGFPGWSHYGASKAAQLGFMRSAALELAPARITVNAVLPGNVLTEGLAGMGQDYLDGMARSIPMGALGTPADIGHAVAFLASREAGFVTGHALVVDGGQVLPESPDAVA</sequence>
<evidence type="ECO:0000256" key="1">
    <source>
        <dbReference type="ARBA" id="ARBA00006484"/>
    </source>
</evidence>